<sequence>MAFVTGSPRLRAVIWMMEGVLRKTGVSAAVVVLLGLAGCGVDRTPIPEGIPPGPGTPLPVIDLDAPGRTAVQLRGWADEQADGLGIPSIALEAYGYAAAVMTRARPDCGVAWTTLAGIASVESKHGTHRGAKLDADGSVRPPIIGVPLDGSPGVALVQDTDDGALDGDPVHDRAVGPLQFIPETWKRWGVDANGDGAADPQNIDDAALTAARYLCASGGDLTSEHGWQRALLTYNQSHAYLLTVRDRAASYSIGRRV</sequence>
<dbReference type="PANTHER" id="PTHR30163:SF8">
    <property type="entry name" value="LYTIC MUREIN TRANSGLYCOSYLASE"/>
    <property type="match status" value="1"/>
</dbReference>
<feature type="domain" description="Transglycosylase SLT" evidence="1">
    <location>
        <begin position="174"/>
        <end position="218"/>
    </location>
</feature>
<dbReference type="InterPro" id="IPR043426">
    <property type="entry name" value="MltB-like"/>
</dbReference>
<proteinExistence type="predicted"/>
<dbReference type="Proteomes" id="UP001317870">
    <property type="component" value="Chromosome"/>
</dbReference>
<dbReference type="PANTHER" id="PTHR30163">
    <property type="entry name" value="MEMBRANE-BOUND LYTIC MUREIN TRANSGLYCOSYLASE B"/>
    <property type="match status" value="1"/>
</dbReference>
<dbReference type="CDD" id="cd13399">
    <property type="entry name" value="Slt35-like"/>
    <property type="match status" value="1"/>
</dbReference>
<dbReference type="Gene3D" id="1.10.530.10">
    <property type="match status" value="1"/>
</dbReference>
<organism evidence="2 3">
    <name type="scientific">Nocardia sputorum</name>
    <dbReference type="NCBI Taxonomy" id="2984338"/>
    <lineage>
        <taxon>Bacteria</taxon>
        <taxon>Bacillati</taxon>
        <taxon>Actinomycetota</taxon>
        <taxon>Actinomycetes</taxon>
        <taxon>Mycobacteriales</taxon>
        <taxon>Nocardiaceae</taxon>
        <taxon>Nocardia</taxon>
    </lineage>
</organism>
<evidence type="ECO:0000313" key="3">
    <source>
        <dbReference type="Proteomes" id="UP001317870"/>
    </source>
</evidence>
<evidence type="ECO:0000313" key="2">
    <source>
        <dbReference type="EMBL" id="BDT97631.1"/>
    </source>
</evidence>
<protein>
    <recommendedName>
        <fullName evidence="1">Transglycosylase SLT domain-containing protein</fullName>
    </recommendedName>
</protein>
<dbReference type="EMBL" id="AP026978">
    <property type="protein sequence ID" value="BDT97631.1"/>
    <property type="molecule type" value="Genomic_DNA"/>
</dbReference>
<dbReference type="InterPro" id="IPR023346">
    <property type="entry name" value="Lysozyme-like_dom_sf"/>
</dbReference>
<gene>
    <name evidence="2" type="ORF">IFM12276_06600</name>
</gene>
<keyword evidence="3" id="KW-1185">Reference proteome</keyword>
<dbReference type="InterPro" id="IPR031304">
    <property type="entry name" value="SLT_2"/>
</dbReference>
<evidence type="ECO:0000259" key="1">
    <source>
        <dbReference type="Pfam" id="PF13406"/>
    </source>
</evidence>
<accession>A0ABM8CSI6</accession>
<dbReference type="SUPFAM" id="SSF53955">
    <property type="entry name" value="Lysozyme-like"/>
    <property type="match status" value="1"/>
</dbReference>
<reference evidence="2 3" key="1">
    <citation type="submission" date="2022-11" db="EMBL/GenBank/DDBJ databases">
        <title>Genome Sequencing of Nocardia sp. ON39_IFM12276 and assembly.</title>
        <authorList>
            <person name="Shimojima M."/>
            <person name="Toyokawa M."/>
            <person name="Uesaka K."/>
        </authorList>
    </citation>
    <scope>NUCLEOTIDE SEQUENCE [LARGE SCALE GENOMIC DNA]</scope>
    <source>
        <strain evidence="2 3">IFM 12276</strain>
    </source>
</reference>
<name>A0ABM8CSI6_9NOCA</name>
<dbReference type="Pfam" id="PF13406">
    <property type="entry name" value="SLT_2"/>
    <property type="match status" value="1"/>
</dbReference>